<dbReference type="PANTHER" id="PTHR11079">
    <property type="entry name" value="CYTOSINE DEAMINASE FAMILY MEMBER"/>
    <property type="match status" value="1"/>
</dbReference>
<dbReference type="EC" id="3.5.4.33" evidence="8"/>
<comment type="catalytic activity">
    <reaction evidence="7 8">
        <text>adenosine(34) in tRNA + H2O + H(+) = inosine(34) in tRNA + NH4(+)</text>
        <dbReference type="Rhea" id="RHEA:43168"/>
        <dbReference type="Rhea" id="RHEA-COMP:10373"/>
        <dbReference type="Rhea" id="RHEA-COMP:10374"/>
        <dbReference type="ChEBI" id="CHEBI:15377"/>
        <dbReference type="ChEBI" id="CHEBI:15378"/>
        <dbReference type="ChEBI" id="CHEBI:28938"/>
        <dbReference type="ChEBI" id="CHEBI:74411"/>
        <dbReference type="ChEBI" id="CHEBI:82852"/>
        <dbReference type="EC" id="3.5.4.33"/>
    </reaction>
</comment>
<dbReference type="AlphaFoldDB" id="A0A4R7ZMM0"/>
<dbReference type="Pfam" id="PF00383">
    <property type="entry name" value="dCMP_cyt_deam_1"/>
    <property type="match status" value="1"/>
</dbReference>
<evidence type="ECO:0000256" key="1">
    <source>
        <dbReference type="ARBA" id="ARBA00010669"/>
    </source>
</evidence>
<evidence type="ECO:0000256" key="7">
    <source>
        <dbReference type="ARBA" id="ARBA00048045"/>
    </source>
</evidence>
<dbReference type="GO" id="GO:0008270">
    <property type="term" value="F:zinc ion binding"/>
    <property type="evidence" value="ECO:0007669"/>
    <property type="project" value="UniProtKB-UniRule"/>
</dbReference>
<evidence type="ECO:0000256" key="5">
    <source>
        <dbReference type="ARBA" id="ARBA00022801"/>
    </source>
</evidence>
<evidence type="ECO:0000256" key="3">
    <source>
        <dbReference type="ARBA" id="ARBA00022694"/>
    </source>
</evidence>
<feature type="domain" description="CMP/dCMP-type deaminase" evidence="9">
    <location>
        <begin position="23"/>
        <end position="133"/>
    </location>
</feature>
<dbReference type="InterPro" id="IPR016193">
    <property type="entry name" value="Cytidine_deaminase-like"/>
</dbReference>
<dbReference type="InterPro" id="IPR016192">
    <property type="entry name" value="APOBEC/CMP_deaminase_Zn-bd"/>
</dbReference>
<evidence type="ECO:0000313" key="10">
    <source>
        <dbReference type="EMBL" id="TDW18526.1"/>
    </source>
</evidence>
<organism evidence="10 11">
    <name type="scientific">Kribbella kalugense</name>
    <dbReference type="NCBI Taxonomy" id="2512221"/>
    <lineage>
        <taxon>Bacteria</taxon>
        <taxon>Bacillati</taxon>
        <taxon>Actinomycetota</taxon>
        <taxon>Actinomycetes</taxon>
        <taxon>Propionibacteriales</taxon>
        <taxon>Kribbellaceae</taxon>
        <taxon>Kribbella</taxon>
    </lineage>
</organism>
<feature type="binding site" evidence="8">
    <location>
        <position position="106"/>
    </location>
    <ligand>
        <name>Zn(2+)</name>
        <dbReference type="ChEBI" id="CHEBI:29105"/>
        <note>catalytic</note>
    </ligand>
</feature>
<dbReference type="Gene3D" id="3.40.140.10">
    <property type="entry name" value="Cytidine Deaminase, domain 2"/>
    <property type="match status" value="1"/>
</dbReference>
<feature type="binding site" evidence="8">
    <location>
        <position position="73"/>
    </location>
    <ligand>
        <name>Zn(2+)</name>
        <dbReference type="ChEBI" id="CHEBI:29105"/>
        <note>catalytic</note>
    </ligand>
</feature>
<comment type="caution">
    <text evidence="10">The sequence shown here is derived from an EMBL/GenBank/DDBJ whole genome shotgun (WGS) entry which is preliminary data.</text>
</comment>
<proteinExistence type="inferred from homology"/>
<keyword evidence="11" id="KW-1185">Reference proteome</keyword>
<dbReference type="FunFam" id="3.40.140.10:FF:000005">
    <property type="entry name" value="tRNA-specific adenosine deaminase"/>
    <property type="match status" value="1"/>
</dbReference>
<comment type="similarity">
    <text evidence="1">Belongs to the cytidine and deoxycytidylate deaminase family. ADAT2 subfamily.</text>
</comment>
<reference evidence="10 11" key="1">
    <citation type="submission" date="2019-03" db="EMBL/GenBank/DDBJ databases">
        <title>Genomic Encyclopedia of Type Strains, Phase III (KMG-III): the genomes of soil and plant-associated and newly described type strains.</title>
        <authorList>
            <person name="Whitman W."/>
        </authorList>
    </citation>
    <scope>NUCLEOTIDE SEQUENCE [LARGE SCALE GENOMIC DNA]</scope>
    <source>
        <strain evidence="10 11">VKM Ac-2570</strain>
    </source>
</reference>
<dbReference type="EMBL" id="SODF01000002">
    <property type="protein sequence ID" value="TDW18526.1"/>
    <property type="molecule type" value="Genomic_DNA"/>
</dbReference>
<evidence type="ECO:0000256" key="8">
    <source>
        <dbReference type="HAMAP-Rule" id="MF_00972"/>
    </source>
</evidence>
<dbReference type="GO" id="GO:0002100">
    <property type="term" value="P:tRNA wobble adenosine to inosine editing"/>
    <property type="evidence" value="ECO:0007669"/>
    <property type="project" value="UniProtKB-UniRule"/>
</dbReference>
<dbReference type="Proteomes" id="UP000295447">
    <property type="component" value="Unassembled WGS sequence"/>
</dbReference>
<comment type="subunit">
    <text evidence="2 8">Homodimer.</text>
</comment>
<dbReference type="GO" id="GO:0052717">
    <property type="term" value="F:tRNA-specific adenosine-34 deaminase activity"/>
    <property type="evidence" value="ECO:0007669"/>
    <property type="project" value="UniProtKB-UniRule"/>
</dbReference>
<dbReference type="SUPFAM" id="SSF53927">
    <property type="entry name" value="Cytidine deaminase-like"/>
    <property type="match status" value="1"/>
</dbReference>
<accession>A0A4R7ZMM0</accession>
<keyword evidence="5 8" id="KW-0378">Hydrolase</keyword>
<feature type="binding site" evidence="8">
    <location>
        <position position="103"/>
    </location>
    <ligand>
        <name>Zn(2+)</name>
        <dbReference type="ChEBI" id="CHEBI:29105"/>
        <note>catalytic</note>
    </ligand>
</feature>
<gene>
    <name evidence="8" type="primary">tadA</name>
    <name evidence="10" type="ORF">EV650_5114</name>
</gene>
<evidence type="ECO:0000313" key="11">
    <source>
        <dbReference type="Proteomes" id="UP000295447"/>
    </source>
</evidence>
<evidence type="ECO:0000256" key="4">
    <source>
        <dbReference type="ARBA" id="ARBA00022723"/>
    </source>
</evidence>
<dbReference type="HAMAP" id="MF_00972">
    <property type="entry name" value="tRNA_aden_deaminase"/>
    <property type="match status" value="1"/>
</dbReference>
<feature type="active site" description="Proton donor" evidence="8">
    <location>
        <position position="75"/>
    </location>
</feature>
<comment type="cofactor">
    <cofactor evidence="8">
        <name>Zn(2+)</name>
        <dbReference type="ChEBI" id="CHEBI:29105"/>
    </cofactor>
    <text evidence="8">Binds 1 zinc ion per subunit.</text>
</comment>
<dbReference type="InterPro" id="IPR028883">
    <property type="entry name" value="tRNA_aden_deaminase"/>
</dbReference>
<comment type="function">
    <text evidence="8">Catalyzes the deamination of adenosine to inosine at the wobble position 34 of tRNA(Arg2).</text>
</comment>
<evidence type="ECO:0000256" key="6">
    <source>
        <dbReference type="ARBA" id="ARBA00022833"/>
    </source>
</evidence>
<evidence type="ECO:0000256" key="2">
    <source>
        <dbReference type="ARBA" id="ARBA00011738"/>
    </source>
</evidence>
<sequence>MPLGSATSSTTRSKPLASPILRREWSRLMTLALEEAELALPDVPIGAIVVDADGEVIGRGHNERETTGDPTAHAEVLAIRQAARHVREWRLTGCTLVVTLEPCTMCAGAIVLSRLERLVFAAYDEKAGAVGSLWDVVRDRRLNHRPEVVGGVMADEAGARLRDFFIRHRP</sequence>
<protein>
    <recommendedName>
        <fullName evidence="8">tRNA-specific adenosine deaminase</fullName>
        <ecNumber evidence="8">3.5.4.33</ecNumber>
    </recommendedName>
</protein>
<keyword evidence="4 8" id="KW-0479">Metal-binding</keyword>
<dbReference type="PROSITE" id="PS51747">
    <property type="entry name" value="CYT_DCMP_DEAMINASES_2"/>
    <property type="match status" value="1"/>
</dbReference>
<dbReference type="CDD" id="cd01285">
    <property type="entry name" value="nucleoside_deaminase"/>
    <property type="match status" value="1"/>
</dbReference>
<dbReference type="PANTHER" id="PTHR11079:SF202">
    <property type="entry name" value="TRNA-SPECIFIC ADENOSINE DEAMINASE"/>
    <property type="match status" value="1"/>
</dbReference>
<keyword evidence="3 8" id="KW-0819">tRNA processing</keyword>
<dbReference type="PROSITE" id="PS00903">
    <property type="entry name" value="CYT_DCMP_DEAMINASES_1"/>
    <property type="match status" value="1"/>
</dbReference>
<dbReference type="InterPro" id="IPR002125">
    <property type="entry name" value="CMP_dCMP_dom"/>
</dbReference>
<keyword evidence="6 8" id="KW-0862">Zinc</keyword>
<evidence type="ECO:0000259" key="9">
    <source>
        <dbReference type="PROSITE" id="PS51747"/>
    </source>
</evidence>
<name>A0A4R7ZMM0_9ACTN</name>